<keyword evidence="3" id="KW-1185">Reference proteome</keyword>
<reference evidence="3" key="1">
    <citation type="journal article" date="2020" name="Genome Biol.">
        <title>Gamete binning: chromosome-level and haplotype-resolved genome assembly enabled by high-throughput single-cell sequencing of gamete genomes.</title>
        <authorList>
            <person name="Campoy J.A."/>
            <person name="Sun H."/>
            <person name="Goel M."/>
            <person name="Jiao W.-B."/>
            <person name="Folz-Donahue K."/>
            <person name="Wang N."/>
            <person name="Rubio M."/>
            <person name="Liu C."/>
            <person name="Kukat C."/>
            <person name="Ruiz D."/>
            <person name="Huettel B."/>
            <person name="Schneeberger K."/>
        </authorList>
    </citation>
    <scope>NUCLEOTIDE SEQUENCE [LARGE SCALE GENOMIC DNA]</scope>
    <source>
        <strain evidence="3">cv. Rojo Pasion</strain>
    </source>
</reference>
<feature type="region of interest" description="Disordered" evidence="1">
    <location>
        <begin position="20"/>
        <end position="117"/>
    </location>
</feature>
<dbReference type="EMBL" id="CAEKKB010000007">
    <property type="protein sequence ID" value="CAB4318567.1"/>
    <property type="molecule type" value="Genomic_DNA"/>
</dbReference>
<protein>
    <submittedName>
        <fullName evidence="2">Uncharacterized protein</fullName>
    </submittedName>
</protein>
<proteinExistence type="predicted"/>
<accession>A0A6J5Y2C0</accession>
<evidence type="ECO:0000256" key="1">
    <source>
        <dbReference type="SAM" id="MobiDB-lite"/>
    </source>
</evidence>
<gene>
    <name evidence="2" type="ORF">ORAREDHAP_LOCUS45641</name>
</gene>
<dbReference type="Proteomes" id="UP000507245">
    <property type="component" value="Unassembled WGS sequence"/>
</dbReference>
<feature type="compositionally biased region" description="Low complexity" evidence="1">
    <location>
        <begin position="78"/>
        <end position="104"/>
    </location>
</feature>
<dbReference type="AlphaFoldDB" id="A0A6J5Y2C0"/>
<name>A0A6J5Y2C0_PRUAR</name>
<organism evidence="2 3">
    <name type="scientific">Prunus armeniaca</name>
    <name type="common">Apricot</name>
    <name type="synonym">Armeniaca vulgaris</name>
    <dbReference type="NCBI Taxonomy" id="36596"/>
    <lineage>
        <taxon>Eukaryota</taxon>
        <taxon>Viridiplantae</taxon>
        <taxon>Streptophyta</taxon>
        <taxon>Embryophyta</taxon>
        <taxon>Tracheophyta</taxon>
        <taxon>Spermatophyta</taxon>
        <taxon>Magnoliopsida</taxon>
        <taxon>eudicotyledons</taxon>
        <taxon>Gunneridae</taxon>
        <taxon>Pentapetalae</taxon>
        <taxon>rosids</taxon>
        <taxon>fabids</taxon>
        <taxon>Rosales</taxon>
        <taxon>Rosaceae</taxon>
        <taxon>Amygdaloideae</taxon>
        <taxon>Amygdaleae</taxon>
        <taxon>Prunus</taxon>
    </lineage>
</organism>
<evidence type="ECO:0000313" key="2">
    <source>
        <dbReference type="EMBL" id="CAB4318567.1"/>
    </source>
</evidence>
<feature type="compositionally biased region" description="Low complexity" evidence="1">
    <location>
        <begin position="34"/>
        <end position="59"/>
    </location>
</feature>
<evidence type="ECO:0000313" key="3">
    <source>
        <dbReference type="Proteomes" id="UP000507245"/>
    </source>
</evidence>
<sequence>MRLGTTARLTTSLLSKCRSTRALTLPSPTRSMKSSTTVTQAASSTSSTTSTRCASSTARTGGGCLTRAWERPRGPMAPTSGPRRSGSYPRSTTTTTSFRPLRATLTSSGPSVSANSF</sequence>
<feature type="compositionally biased region" description="Polar residues" evidence="1">
    <location>
        <begin position="105"/>
        <end position="117"/>
    </location>
</feature>